<gene>
    <name evidence="1" type="ORF">F8388_009469</name>
    <name evidence="2" type="ORF">G4B88_024681</name>
</gene>
<keyword evidence="4" id="KW-1185">Reference proteome</keyword>
<dbReference type="EMBL" id="JAATIQ010000080">
    <property type="protein sequence ID" value="KAF4387109.1"/>
    <property type="molecule type" value="Genomic_DNA"/>
</dbReference>
<evidence type="ECO:0000313" key="3">
    <source>
        <dbReference type="Proteomes" id="UP000525078"/>
    </source>
</evidence>
<name>A0A7J6GYA8_CANSA</name>
<organism evidence="2 4">
    <name type="scientific">Cannabis sativa</name>
    <name type="common">Hemp</name>
    <name type="synonym">Marijuana</name>
    <dbReference type="NCBI Taxonomy" id="3483"/>
    <lineage>
        <taxon>Eukaryota</taxon>
        <taxon>Viridiplantae</taxon>
        <taxon>Streptophyta</taxon>
        <taxon>Embryophyta</taxon>
        <taxon>Tracheophyta</taxon>
        <taxon>Spermatophyta</taxon>
        <taxon>Magnoliopsida</taxon>
        <taxon>eudicotyledons</taxon>
        <taxon>Gunneridae</taxon>
        <taxon>Pentapetalae</taxon>
        <taxon>rosids</taxon>
        <taxon>fabids</taxon>
        <taxon>Rosales</taxon>
        <taxon>Cannabaceae</taxon>
        <taxon>Cannabis</taxon>
    </lineage>
</organism>
<dbReference type="EMBL" id="JAATIP010000228">
    <property type="protein sequence ID" value="KAF4358186.1"/>
    <property type="molecule type" value="Genomic_DNA"/>
</dbReference>
<proteinExistence type="predicted"/>
<sequence length="161" mass="18006">MLLIFSPPDIITSFDRSFISIYPSEWTTPTSPVKNQPFLKANDVVFGSLKYPFIKLLPLITISPNDFPSRGMLSIVLKFFTSTWSAAGENLHRIRHFPVVFGDGRLEKNVEDNWCATHVGDFVERDVLVDFVGSCVAETDVCSSTRRHSPCESPTVAVEHG</sequence>
<dbReference type="Proteomes" id="UP000583929">
    <property type="component" value="Unassembled WGS sequence"/>
</dbReference>
<protein>
    <submittedName>
        <fullName evidence="2">Uncharacterized protein</fullName>
    </submittedName>
</protein>
<evidence type="ECO:0000313" key="1">
    <source>
        <dbReference type="EMBL" id="KAF4358186.1"/>
    </source>
</evidence>
<comment type="caution">
    <text evidence="2">The sequence shown here is derived from an EMBL/GenBank/DDBJ whole genome shotgun (WGS) entry which is preliminary data.</text>
</comment>
<dbReference type="AlphaFoldDB" id="A0A7J6GYA8"/>
<evidence type="ECO:0000313" key="2">
    <source>
        <dbReference type="EMBL" id="KAF4387109.1"/>
    </source>
</evidence>
<evidence type="ECO:0000313" key="4">
    <source>
        <dbReference type="Proteomes" id="UP000583929"/>
    </source>
</evidence>
<accession>A0A7J6GYA8</accession>
<dbReference type="Proteomes" id="UP000525078">
    <property type="component" value="Unassembled WGS sequence"/>
</dbReference>
<reference evidence="3 4" key="1">
    <citation type="journal article" date="2020" name="bioRxiv">
        <title>Sequence and annotation of 42 cannabis genomes reveals extensive copy number variation in cannabinoid synthesis and pathogen resistance genes.</title>
        <authorList>
            <person name="Mckernan K.J."/>
            <person name="Helbert Y."/>
            <person name="Kane L.T."/>
            <person name="Ebling H."/>
            <person name="Zhang L."/>
            <person name="Liu B."/>
            <person name="Eaton Z."/>
            <person name="Mclaughlin S."/>
            <person name="Kingan S."/>
            <person name="Baybayan P."/>
            <person name="Concepcion G."/>
            <person name="Jordan M."/>
            <person name="Riva A."/>
            <person name="Barbazuk W."/>
            <person name="Harkins T."/>
        </authorList>
    </citation>
    <scope>NUCLEOTIDE SEQUENCE [LARGE SCALE GENOMIC DNA]</scope>
    <source>
        <strain evidence="3 4">cv. Jamaican Lion 4</strain>
        <strain evidence="2">Father</strain>
        <strain evidence="1">Mother</strain>
        <tissue evidence="2">Leaf</tissue>
    </source>
</reference>